<organism evidence="1 2">
    <name type="scientific">Klebsiella phage vB_KleM_RaK2</name>
    <dbReference type="NCBI Taxonomy" id="1147094"/>
    <lineage>
        <taxon>Viruses</taxon>
        <taxon>Duplodnaviria</taxon>
        <taxon>Heunggongvirae</taxon>
        <taxon>Uroviricota</taxon>
        <taxon>Caudoviricetes</taxon>
        <taxon>Alcyoneusvirus</taxon>
        <taxon>Alcyoneusvirus RaK2</taxon>
    </lineage>
</organism>
<dbReference type="RefSeq" id="YP_007007631.1">
    <property type="nucleotide sequence ID" value="NC_019526.1"/>
</dbReference>
<name>H6X4T3_9CAUD</name>
<dbReference type="KEGG" id="vg:14013064"/>
<sequence length="61" mass="7356">MNQHQDYKYHKLLDEFTENIKMYGVLKQIATKHKTGDYFNKRCNSIIKRFVTESNFIIKGK</sequence>
<proteinExistence type="predicted"/>
<gene>
    <name evidence="1" type="ORF">RaK2_00476</name>
</gene>
<protein>
    <submittedName>
        <fullName evidence="1">Uncharacterized protein</fullName>
    </submittedName>
</protein>
<dbReference type="EMBL" id="JQ513383">
    <property type="protein sequence ID" value="AFA44749.1"/>
    <property type="molecule type" value="Genomic_DNA"/>
</dbReference>
<evidence type="ECO:0000313" key="2">
    <source>
        <dbReference type="Proteomes" id="UP000007524"/>
    </source>
</evidence>
<accession>H6X4T3</accession>
<dbReference type="GeneID" id="14013064"/>
<keyword evidence="2" id="KW-1185">Reference proteome</keyword>
<evidence type="ECO:0000313" key="1">
    <source>
        <dbReference type="EMBL" id="AFA44749.1"/>
    </source>
</evidence>
<dbReference type="Proteomes" id="UP000007524">
    <property type="component" value="Segment"/>
</dbReference>
<reference evidence="1 2" key="1">
    <citation type="journal article" date="2012" name="J. Virol.">
        <title>Genome of Klebsiella sp.-Infecting Bacteriophage vB_KleM_RaK2.</title>
        <authorList>
            <person name="Simoliunas E."/>
            <person name="Kaliniene L."/>
            <person name="Truncaite L."/>
            <person name="Klausa V."/>
            <person name="Zajanckauskaite A."/>
            <person name="Meskys R."/>
        </authorList>
    </citation>
    <scope>NUCLEOTIDE SEQUENCE [LARGE SCALE GENOMIC DNA]</scope>
</reference>